<dbReference type="Proteomes" id="UP000324194">
    <property type="component" value="Chromosome 1"/>
</dbReference>
<name>A0A5E4PDI7_9COXI</name>
<dbReference type="AlphaFoldDB" id="A0A5E4PDI7"/>
<evidence type="ECO:0000256" key="2">
    <source>
        <dbReference type="SAM" id="MobiDB-lite"/>
    </source>
</evidence>
<sequence length="597" mass="66995">MKTRKANPVLNLEQPPKSSYLAEATRSGLPNGVGMLSRVLNEAGVKAAAGAEIAELGNGFIQELEALPQNDLDDLCMFINEHVSPGKSSRPICRINENGKLELADWLTARLPEQSSAPLQKLLDRLCTLAYAGICTPTGELRDDIREYIGEKDIREAAPVFKMKQLIEKFANSAMLYLIVPCLNSLDDENPKQQSIKYIVSTLVNNVNLRTLPDYIQSRNNAAAILKSETIKLNDMRRTLKATIKSFRDEMNALEQELKKSKISASDRNALVTRINERRHAYLAQIAETKQDLRLQMELCEQLLYAAYTAPDTQPLSPGEFEERCRQMQKDIPEVANIDQALQKARRLSASVEAKHIVTPQGAKREILGMFGVDTVRKHSVNTLKTAENKFLLDYYSQKQAVLHLFAVDPDLSAMRTAASANEIAACAGRFLQSEHANDRTAQLFKAMRILSEIQRSQALPEQEKTFLQNLVPLINMLRLMHGSKSYTSLPSYINSGELKQKLLQGAKFVAEAGYKLQNRLPDRENTAYLHDRVQQGIPRLSSQTTLRSSLKNMKKQMAKSLRNTYEGLFSDQQKQKPKATASDETRTHKIKHGNSA</sequence>
<reference evidence="3 4" key="1">
    <citation type="submission" date="2019-08" db="EMBL/GenBank/DDBJ databases">
        <authorList>
            <person name="Guy L."/>
        </authorList>
    </citation>
    <scope>NUCLEOTIDE SEQUENCE [LARGE SCALE GENOMIC DNA]</scope>
    <source>
        <strain evidence="3 4">SGT-108</strain>
    </source>
</reference>
<evidence type="ECO:0000313" key="3">
    <source>
        <dbReference type="EMBL" id="VVC74834.1"/>
    </source>
</evidence>
<proteinExistence type="predicted"/>
<keyword evidence="1" id="KW-0175">Coiled coil</keyword>
<evidence type="ECO:0000313" key="4">
    <source>
        <dbReference type="Proteomes" id="UP000324194"/>
    </source>
</evidence>
<dbReference type="RefSeq" id="WP_148337596.1">
    <property type="nucleotide sequence ID" value="NZ_LR699119.1"/>
</dbReference>
<keyword evidence="4" id="KW-1185">Reference proteome</keyword>
<feature type="coiled-coil region" evidence="1">
    <location>
        <begin position="237"/>
        <end position="264"/>
    </location>
</feature>
<accession>A0A5E4PDI7</accession>
<gene>
    <name evidence="3" type="ORF">AQUSIP_01060</name>
</gene>
<evidence type="ECO:0000256" key="1">
    <source>
        <dbReference type="SAM" id="Coils"/>
    </source>
</evidence>
<feature type="region of interest" description="Disordered" evidence="2">
    <location>
        <begin position="568"/>
        <end position="597"/>
    </location>
</feature>
<protein>
    <submittedName>
        <fullName evidence="3">Uncharacterized protein</fullName>
    </submittedName>
</protein>
<dbReference type="EMBL" id="LR699119">
    <property type="protein sequence ID" value="VVC74834.1"/>
    <property type="molecule type" value="Genomic_DNA"/>
</dbReference>
<organism evidence="3 4">
    <name type="scientific">Aquicella siphonis</name>
    <dbReference type="NCBI Taxonomy" id="254247"/>
    <lineage>
        <taxon>Bacteria</taxon>
        <taxon>Pseudomonadati</taxon>
        <taxon>Pseudomonadota</taxon>
        <taxon>Gammaproteobacteria</taxon>
        <taxon>Legionellales</taxon>
        <taxon>Coxiellaceae</taxon>
        <taxon>Aquicella</taxon>
    </lineage>
</organism>
<dbReference type="KEGG" id="asip:AQUSIP_01060"/>